<keyword evidence="2" id="KW-0732">Signal</keyword>
<dbReference type="SUPFAM" id="SSF63829">
    <property type="entry name" value="Calcium-dependent phosphotriesterase"/>
    <property type="match status" value="1"/>
</dbReference>
<reference evidence="5" key="1">
    <citation type="submission" date="2017-08" db="EMBL/GenBank/DDBJ databases">
        <title>A dynamic microbial community with high functional redundancy inhabits the cold, oxic subseafloor aquifer.</title>
        <authorList>
            <person name="Tully B.J."/>
            <person name="Wheat C.G."/>
            <person name="Glazer B.T."/>
            <person name="Huber J.A."/>
        </authorList>
    </citation>
    <scope>NUCLEOTIDE SEQUENCE [LARGE SCALE GENOMIC DNA]</scope>
</reference>
<accession>A0A2A5CCQ2</accession>
<feature type="signal peptide" evidence="2">
    <location>
        <begin position="1"/>
        <end position="20"/>
    </location>
</feature>
<feature type="chain" id="PRO_5012110845" description="SMP-30/Gluconolactonase/LRE-like region domain-containing protein" evidence="2">
    <location>
        <begin position="21"/>
        <end position="356"/>
    </location>
</feature>
<proteinExistence type="predicted"/>
<sequence>MKIQVTLVSLLAFLAFPVSAQNVSDAFDPSYSLQSWQDPQLEKVRANCRNPAPAFSIPTRTSLPGLVRPEPQQIVSASPAIPGVISAGQNWETVWSWLGNNADGLIATEGGGIMFANNNASNVIQLNLDGSAEIVYDNTNTGGAISRNKQGELFLMDRGLNSAIVKLEPERHIFTDKFQGDPIDCLSGIMNDLIADNLGGVYFTITAAGLFYADANGVVSQYGDVIGTNGLVLSPDETTLYVTNGPVIVAYDVEGDGSLTNQRDFVRLSEGGGDGMAIDSEGRLYVSTGSSVDVFSINGNFLGNIPGPRGLHGVAFSGQDKKSLYAIILNGAFGPNAANQIIRIPMLAEGYLGRAK</sequence>
<dbReference type="InterPro" id="IPR051262">
    <property type="entry name" value="SMP-30/CGR1_Lactonase"/>
</dbReference>
<dbReference type="Pfam" id="PF08450">
    <property type="entry name" value="SGL"/>
    <property type="match status" value="1"/>
</dbReference>
<dbReference type="PANTHER" id="PTHR47572">
    <property type="entry name" value="LIPOPROTEIN-RELATED"/>
    <property type="match status" value="1"/>
</dbReference>
<evidence type="ECO:0000313" key="4">
    <source>
        <dbReference type="EMBL" id="PCJ41543.1"/>
    </source>
</evidence>
<name>A0A2A5CCQ2_9GAMM</name>
<dbReference type="Gene3D" id="2.120.10.30">
    <property type="entry name" value="TolB, C-terminal domain"/>
    <property type="match status" value="1"/>
</dbReference>
<dbReference type="InterPro" id="IPR013658">
    <property type="entry name" value="SGL"/>
</dbReference>
<protein>
    <recommendedName>
        <fullName evidence="3">SMP-30/Gluconolactonase/LRE-like region domain-containing protein</fullName>
    </recommendedName>
</protein>
<dbReference type="AlphaFoldDB" id="A0A2A5CCQ2"/>
<evidence type="ECO:0000313" key="5">
    <source>
        <dbReference type="Proteomes" id="UP000228987"/>
    </source>
</evidence>
<organism evidence="4 5">
    <name type="scientific">SAR86 cluster bacterium</name>
    <dbReference type="NCBI Taxonomy" id="2030880"/>
    <lineage>
        <taxon>Bacteria</taxon>
        <taxon>Pseudomonadati</taxon>
        <taxon>Pseudomonadota</taxon>
        <taxon>Gammaproteobacteria</taxon>
        <taxon>SAR86 cluster</taxon>
    </lineage>
</organism>
<comment type="caution">
    <text evidence="4">The sequence shown here is derived from an EMBL/GenBank/DDBJ whole genome shotgun (WGS) entry which is preliminary data.</text>
</comment>
<dbReference type="InterPro" id="IPR011042">
    <property type="entry name" value="6-blade_b-propeller_TolB-like"/>
</dbReference>
<keyword evidence="1" id="KW-0378">Hydrolase</keyword>
<dbReference type="GO" id="GO:0016787">
    <property type="term" value="F:hydrolase activity"/>
    <property type="evidence" value="ECO:0007669"/>
    <property type="project" value="UniProtKB-KW"/>
</dbReference>
<feature type="domain" description="SMP-30/Gluconolactonase/LRE-like region" evidence="3">
    <location>
        <begin position="111"/>
        <end position="325"/>
    </location>
</feature>
<dbReference type="EMBL" id="NVWI01000005">
    <property type="protein sequence ID" value="PCJ41543.1"/>
    <property type="molecule type" value="Genomic_DNA"/>
</dbReference>
<evidence type="ECO:0000256" key="2">
    <source>
        <dbReference type="SAM" id="SignalP"/>
    </source>
</evidence>
<evidence type="ECO:0000259" key="3">
    <source>
        <dbReference type="Pfam" id="PF08450"/>
    </source>
</evidence>
<dbReference type="Proteomes" id="UP000228987">
    <property type="component" value="Unassembled WGS sequence"/>
</dbReference>
<gene>
    <name evidence="4" type="ORF">COA71_08275</name>
</gene>
<evidence type="ECO:0000256" key="1">
    <source>
        <dbReference type="ARBA" id="ARBA00022801"/>
    </source>
</evidence>
<dbReference type="PANTHER" id="PTHR47572:SF4">
    <property type="entry name" value="LACTONASE DRP35"/>
    <property type="match status" value="1"/>
</dbReference>